<dbReference type="Pfam" id="PF08281">
    <property type="entry name" value="Sigma70_r4_2"/>
    <property type="match status" value="1"/>
</dbReference>
<name>A0A0F9KR59_9ZZZZ</name>
<dbReference type="GO" id="GO:0003677">
    <property type="term" value="F:DNA binding"/>
    <property type="evidence" value="ECO:0007669"/>
    <property type="project" value="InterPro"/>
</dbReference>
<dbReference type="AlphaFoldDB" id="A0A0F9KR59"/>
<accession>A0A0F9KR59</accession>
<dbReference type="PROSITE" id="PS00622">
    <property type="entry name" value="HTH_LUXR_1"/>
    <property type="match status" value="1"/>
</dbReference>
<protein>
    <recommendedName>
        <fullName evidence="1">HTH luxR-type domain-containing protein</fullName>
    </recommendedName>
</protein>
<proteinExistence type="predicted"/>
<dbReference type="GO" id="GO:0006352">
    <property type="term" value="P:DNA-templated transcription initiation"/>
    <property type="evidence" value="ECO:0007669"/>
    <property type="project" value="InterPro"/>
</dbReference>
<dbReference type="Gene3D" id="1.10.10.10">
    <property type="entry name" value="Winged helix-like DNA-binding domain superfamily/Winged helix DNA-binding domain"/>
    <property type="match status" value="1"/>
</dbReference>
<dbReference type="EMBL" id="LAZR01007522">
    <property type="protein sequence ID" value="KKM84714.1"/>
    <property type="molecule type" value="Genomic_DNA"/>
</dbReference>
<dbReference type="SUPFAM" id="SSF46894">
    <property type="entry name" value="C-terminal effector domain of the bipartite response regulators"/>
    <property type="match status" value="1"/>
</dbReference>
<dbReference type="InterPro" id="IPR036388">
    <property type="entry name" value="WH-like_DNA-bd_sf"/>
</dbReference>
<gene>
    <name evidence="2" type="ORF">LCGC14_1296390</name>
</gene>
<sequence>MECLNKDEAVLIALVHHDHKGFPLKDAANVMKIGLDKAQHLLVSAEDKCPSLFPVLTGWQAKILHLFTVEGCSSEEIAVAMGIKINTVKTHIRRLRNKGFLRDGHNLSKRESFDEATMSGSVKQRW</sequence>
<evidence type="ECO:0000313" key="2">
    <source>
        <dbReference type="EMBL" id="KKM84714.1"/>
    </source>
</evidence>
<dbReference type="InterPro" id="IPR000792">
    <property type="entry name" value="Tscrpt_reg_LuxR_C"/>
</dbReference>
<dbReference type="InterPro" id="IPR013249">
    <property type="entry name" value="RNA_pol_sigma70_r4_t2"/>
</dbReference>
<organism evidence="2">
    <name type="scientific">marine sediment metagenome</name>
    <dbReference type="NCBI Taxonomy" id="412755"/>
    <lineage>
        <taxon>unclassified sequences</taxon>
        <taxon>metagenomes</taxon>
        <taxon>ecological metagenomes</taxon>
    </lineage>
</organism>
<evidence type="ECO:0000259" key="1">
    <source>
        <dbReference type="PROSITE" id="PS00622"/>
    </source>
</evidence>
<reference evidence="2" key="1">
    <citation type="journal article" date="2015" name="Nature">
        <title>Complex archaea that bridge the gap between prokaryotes and eukaryotes.</title>
        <authorList>
            <person name="Spang A."/>
            <person name="Saw J.H."/>
            <person name="Jorgensen S.L."/>
            <person name="Zaremba-Niedzwiedzka K."/>
            <person name="Martijn J."/>
            <person name="Lind A.E."/>
            <person name="van Eijk R."/>
            <person name="Schleper C."/>
            <person name="Guy L."/>
            <person name="Ettema T.J."/>
        </authorList>
    </citation>
    <scope>NUCLEOTIDE SEQUENCE</scope>
</reference>
<dbReference type="GO" id="GO:0016987">
    <property type="term" value="F:sigma factor activity"/>
    <property type="evidence" value="ECO:0007669"/>
    <property type="project" value="InterPro"/>
</dbReference>
<feature type="domain" description="HTH luxR-type" evidence="1">
    <location>
        <begin position="71"/>
        <end position="98"/>
    </location>
</feature>
<comment type="caution">
    <text evidence="2">The sequence shown here is derived from an EMBL/GenBank/DDBJ whole genome shotgun (WGS) entry which is preliminary data.</text>
</comment>
<dbReference type="InterPro" id="IPR016032">
    <property type="entry name" value="Sig_transdc_resp-reg_C-effctor"/>
</dbReference>